<evidence type="ECO:0000259" key="2">
    <source>
        <dbReference type="Pfam" id="PF14024"/>
    </source>
</evidence>
<evidence type="ECO:0000256" key="1">
    <source>
        <dbReference type="SAM" id="MobiDB-lite"/>
    </source>
</evidence>
<dbReference type="RefSeq" id="WP_378078415.1">
    <property type="nucleotide sequence ID" value="NZ_JBHTMK010000007.1"/>
</dbReference>
<keyword evidence="4" id="KW-1185">Reference proteome</keyword>
<proteinExistence type="predicted"/>
<comment type="caution">
    <text evidence="3">The sequence shown here is derived from an EMBL/GenBank/DDBJ whole genome shotgun (WGS) entry which is preliminary data.</text>
</comment>
<reference evidence="4" key="1">
    <citation type="journal article" date="2019" name="Int. J. Syst. Evol. Microbiol.">
        <title>The Global Catalogue of Microorganisms (GCM) 10K type strain sequencing project: providing services to taxonomists for standard genome sequencing and annotation.</title>
        <authorList>
            <consortium name="The Broad Institute Genomics Platform"/>
            <consortium name="The Broad Institute Genome Sequencing Center for Infectious Disease"/>
            <person name="Wu L."/>
            <person name="Ma J."/>
        </authorList>
    </citation>
    <scope>NUCLEOTIDE SEQUENCE [LARGE SCALE GENOMIC DNA]</scope>
    <source>
        <strain evidence="4">CCM 7526</strain>
    </source>
</reference>
<accession>A0ABW4A4C6</accession>
<organism evidence="3 4">
    <name type="scientific">Actinoplanes sichuanensis</name>
    <dbReference type="NCBI Taxonomy" id="512349"/>
    <lineage>
        <taxon>Bacteria</taxon>
        <taxon>Bacillati</taxon>
        <taxon>Actinomycetota</taxon>
        <taxon>Actinomycetes</taxon>
        <taxon>Micromonosporales</taxon>
        <taxon>Micromonosporaceae</taxon>
        <taxon>Actinoplanes</taxon>
    </lineage>
</organism>
<dbReference type="InterPro" id="IPR025334">
    <property type="entry name" value="DUF4240"/>
</dbReference>
<sequence>MEIHEFWRIVDAARDDAGATTDRFDEAAVAEALIARLAVLSPEEILEFDDHLDDVIGRLDTRRVAFACQLITGYLSDDLFSSFRAGLVGLGRRTVEQIIADPDCLAEHPVVIAIAEGRGDRFSLDSEDLLFAASSAYTQISGGDDCAFWDASDARRKAMAADDAPRPDGDSDAGPVSPSLPRLLTLLPLGRWASEPKPVKAPPAPDPHERCPLCGGALPVQSVGSSSRRDDDTIHTREFRRCMDCARVVERTRQADGGDAWRETDPTELDQMVSIRIMLDQ</sequence>
<feature type="domain" description="DUF4240" evidence="2">
    <location>
        <begin position="1"/>
        <end position="139"/>
    </location>
</feature>
<dbReference type="Proteomes" id="UP001597183">
    <property type="component" value="Unassembled WGS sequence"/>
</dbReference>
<gene>
    <name evidence="3" type="ORF">ACFQ5G_06925</name>
</gene>
<name>A0ABW4A4C6_9ACTN</name>
<evidence type="ECO:0000313" key="3">
    <source>
        <dbReference type="EMBL" id="MFD1365075.1"/>
    </source>
</evidence>
<dbReference type="EMBL" id="JBHTMK010000007">
    <property type="protein sequence ID" value="MFD1365075.1"/>
    <property type="molecule type" value="Genomic_DNA"/>
</dbReference>
<dbReference type="Pfam" id="PF14024">
    <property type="entry name" value="DUF4240"/>
    <property type="match status" value="1"/>
</dbReference>
<feature type="region of interest" description="Disordered" evidence="1">
    <location>
        <begin position="159"/>
        <end position="180"/>
    </location>
</feature>
<feature type="compositionally biased region" description="Basic and acidic residues" evidence="1">
    <location>
        <begin position="159"/>
        <end position="169"/>
    </location>
</feature>
<protein>
    <submittedName>
        <fullName evidence="3">DUF4240 domain-containing protein</fullName>
    </submittedName>
</protein>
<evidence type="ECO:0000313" key="4">
    <source>
        <dbReference type="Proteomes" id="UP001597183"/>
    </source>
</evidence>